<protein>
    <submittedName>
        <fullName evidence="1">Uncharacterized protein</fullName>
    </submittedName>
</protein>
<name>A0A1G7CSF4_9FLAO</name>
<accession>A0A1G7CSF4</accession>
<dbReference type="Proteomes" id="UP000198517">
    <property type="component" value="Unassembled WGS sequence"/>
</dbReference>
<proteinExistence type="predicted"/>
<keyword evidence="2" id="KW-1185">Reference proteome</keyword>
<dbReference type="AlphaFoldDB" id="A0A1G7CSF4"/>
<evidence type="ECO:0000313" key="2">
    <source>
        <dbReference type="Proteomes" id="UP000198517"/>
    </source>
</evidence>
<dbReference type="EMBL" id="FNAS01000009">
    <property type="protein sequence ID" value="SDE42344.1"/>
    <property type="molecule type" value="Genomic_DNA"/>
</dbReference>
<organism evidence="1 2">
    <name type="scientific">Riemerella columbipharyngis</name>
    <dbReference type="NCBI Taxonomy" id="1071918"/>
    <lineage>
        <taxon>Bacteria</taxon>
        <taxon>Pseudomonadati</taxon>
        <taxon>Bacteroidota</taxon>
        <taxon>Flavobacteriia</taxon>
        <taxon>Flavobacteriales</taxon>
        <taxon>Weeksellaceae</taxon>
        <taxon>Riemerella</taxon>
    </lineage>
</organism>
<dbReference type="STRING" id="1071918.SAMN05421544_1099"/>
<sequence length="174" mass="20120">MWTFYIENELHRLWHDNIDRGLSSHTKNTISKYTGNKVVKMAATGYNPAFSLINAFRDSQSIILNSDVYSDFIIKSSFQIIRDASIGIRELVKHDRNMDSLLKKYLEYGGSMEWLSQQSMFDTKKTMGKIVDNSVTNKGTKILKYIFGKVNTLNKYSEMMFRLGVFNSKIFGIK</sequence>
<gene>
    <name evidence="1" type="ORF">SAMN05421544_1099</name>
</gene>
<reference evidence="1 2" key="1">
    <citation type="submission" date="2016-10" db="EMBL/GenBank/DDBJ databases">
        <authorList>
            <person name="de Groot N.N."/>
        </authorList>
    </citation>
    <scope>NUCLEOTIDE SEQUENCE [LARGE SCALE GENOMIC DNA]</scope>
    <source>
        <strain evidence="1 2">DSM 24015</strain>
    </source>
</reference>
<evidence type="ECO:0000313" key="1">
    <source>
        <dbReference type="EMBL" id="SDE42344.1"/>
    </source>
</evidence>